<dbReference type="InterPro" id="IPR001806">
    <property type="entry name" value="Small_GTPase"/>
</dbReference>
<dbReference type="STRING" id="6573.A0A210QPZ8"/>
<comment type="caution">
    <text evidence="3">The sequence shown here is derived from an EMBL/GenBank/DDBJ whole genome shotgun (WGS) entry which is preliminary data.</text>
</comment>
<evidence type="ECO:0000256" key="2">
    <source>
        <dbReference type="ARBA" id="ARBA00023134"/>
    </source>
</evidence>
<dbReference type="InterPro" id="IPR027417">
    <property type="entry name" value="P-loop_NTPase"/>
</dbReference>
<evidence type="ECO:0000313" key="4">
    <source>
        <dbReference type="Proteomes" id="UP000242188"/>
    </source>
</evidence>
<dbReference type="Proteomes" id="UP000242188">
    <property type="component" value="Unassembled WGS sequence"/>
</dbReference>
<dbReference type="EMBL" id="NEDP02002425">
    <property type="protein sequence ID" value="OWF50814.1"/>
    <property type="molecule type" value="Genomic_DNA"/>
</dbReference>
<dbReference type="GO" id="GO:0007264">
    <property type="term" value="P:small GTPase-mediated signal transduction"/>
    <property type="evidence" value="ECO:0007669"/>
    <property type="project" value="InterPro"/>
</dbReference>
<dbReference type="SMART" id="SM00174">
    <property type="entry name" value="RHO"/>
    <property type="match status" value="1"/>
</dbReference>
<proteinExistence type="predicted"/>
<dbReference type="Pfam" id="PF00071">
    <property type="entry name" value="Ras"/>
    <property type="match status" value="1"/>
</dbReference>
<organism evidence="3 4">
    <name type="scientific">Mizuhopecten yessoensis</name>
    <name type="common">Japanese scallop</name>
    <name type="synonym">Patinopecten yessoensis</name>
    <dbReference type="NCBI Taxonomy" id="6573"/>
    <lineage>
        <taxon>Eukaryota</taxon>
        <taxon>Metazoa</taxon>
        <taxon>Spiralia</taxon>
        <taxon>Lophotrochozoa</taxon>
        <taxon>Mollusca</taxon>
        <taxon>Bivalvia</taxon>
        <taxon>Autobranchia</taxon>
        <taxon>Pteriomorphia</taxon>
        <taxon>Pectinida</taxon>
        <taxon>Pectinoidea</taxon>
        <taxon>Pectinidae</taxon>
        <taxon>Mizuhopecten</taxon>
    </lineage>
</organism>
<keyword evidence="4" id="KW-1185">Reference proteome</keyword>
<dbReference type="InterPro" id="IPR005225">
    <property type="entry name" value="Small_GTP-bd"/>
</dbReference>
<keyword evidence="2" id="KW-0342">GTP-binding</keyword>
<dbReference type="PRINTS" id="PR00449">
    <property type="entry name" value="RASTRNSFRMNG"/>
</dbReference>
<keyword evidence="1" id="KW-0547">Nucleotide-binding</keyword>
<dbReference type="GO" id="GO:0005525">
    <property type="term" value="F:GTP binding"/>
    <property type="evidence" value="ECO:0007669"/>
    <property type="project" value="UniProtKB-KW"/>
</dbReference>
<dbReference type="SMART" id="SM00173">
    <property type="entry name" value="RAS"/>
    <property type="match status" value="1"/>
</dbReference>
<name>A0A210QPZ8_MIZYE</name>
<dbReference type="SMART" id="SM00175">
    <property type="entry name" value="RAB"/>
    <property type="match status" value="1"/>
</dbReference>
<sequence length="189" mass="21026">MVMSLYNSGVQCTVVGDGMVGKTCLGRSFADQTFPVNYVATVMDTYRGTTYVDGNKYGITLTDMAGEHDVVTVSDFTATDVFIICYSVVDRESFESVHDFWAPEIRKIAKKRPVILVATQTDLRQEWNKQHVTIKEGESLAKLMSAARFSESSAFAKKGVTTIFKSVVQASLKFHKKKCNILKRVLSSI</sequence>
<dbReference type="Gene3D" id="3.40.50.300">
    <property type="entry name" value="P-loop containing nucleotide triphosphate hydrolases"/>
    <property type="match status" value="1"/>
</dbReference>
<protein>
    <submittedName>
        <fullName evidence="3">Cdc42-like</fullName>
    </submittedName>
</protein>
<dbReference type="OrthoDB" id="25896at2759"/>
<accession>A0A210QPZ8</accession>
<dbReference type="SUPFAM" id="SSF52540">
    <property type="entry name" value="P-loop containing nucleoside triphosphate hydrolases"/>
    <property type="match status" value="1"/>
</dbReference>
<dbReference type="PROSITE" id="PS51419">
    <property type="entry name" value="RAB"/>
    <property type="match status" value="1"/>
</dbReference>
<dbReference type="AlphaFoldDB" id="A0A210QPZ8"/>
<dbReference type="PROSITE" id="PS51420">
    <property type="entry name" value="RHO"/>
    <property type="match status" value="1"/>
</dbReference>
<evidence type="ECO:0000256" key="1">
    <source>
        <dbReference type="ARBA" id="ARBA00022741"/>
    </source>
</evidence>
<evidence type="ECO:0000313" key="3">
    <source>
        <dbReference type="EMBL" id="OWF50814.1"/>
    </source>
</evidence>
<dbReference type="PANTHER" id="PTHR24072">
    <property type="entry name" value="RHO FAMILY GTPASE"/>
    <property type="match status" value="1"/>
</dbReference>
<dbReference type="CDD" id="cd00157">
    <property type="entry name" value="Rho"/>
    <property type="match status" value="1"/>
</dbReference>
<dbReference type="InterPro" id="IPR003578">
    <property type="entry name" value="Small_GTPase_Rho"/>
</dbReference>
<dbReference type="NCBIfam" id="TIGR00231">
    <property type="entry name" value="small_GTP"/>
    <property type="match status" value="1"/>
</dbReference>
<gene>
    <name evidence="3" type="ORF">KP79_PYT09545</name>
</gene>
<dbReference type="GO" id="GO:0003924">
    <property type="term" value="F:GTPase activity"/>
    <property type="evidence" value="ECO:0007669"/>
    <property type="project" value="InterPro"/>
</dbReference>
<dbReference type="PROSITE" id="PS51421">
    <property type="entry name" value="RAS"/>
    <property type="match status" value="1"/>
</dbReference>
<reference evidence="3 4" key="1">
    <citation type="journal article" date="2017" name="Nat. Ecol. Evol.">
        <title>Scallop genome provides insights into evolution of bilaterian karyotype and development.</title>
        <authorList>
            <person name="Wang S."/>
            <person name="Zhang J."/>
            <person name="Jiao W."/>
            <person name="Li J."/>
            <person name="Xun X."/>
            <person name="Sun Y."/>
            <person name="Guo X."/>
            <person name="Huan P."/>
            <person name="Dong B."/>
            <person name="Zhang L."/>
            <person name="Hu X."/>
            <person name="Sun X."/>
            <person name="Wang J."/>
            <person name="Zhao C."/>
            <person name="Wang Y."/>
            <person name="Wang D."/>
            <person name="Huang X."/>
            <person name="Wang R."/>
            <person name="Lv J."/>
            <person name="Li Y."/>
            <person name="Zhang Z."/>
            <person name="Liu B."/>
            <person name="Lu W."/>
            <person name="Hui Y."/>
            <person name="Liang J."/>
            <person name="Zhou Z."/>
            <person name="Hou R."/>
            <person name="Li X."/>
            <person name="Liu Y."/>
            <person name="Li H."/>
            <person name="Ning X."/>
            <person name="Lin Y."/>
            <person name="Zhao L."/>
            <person name="Xing Q."/>
            <person name="Dou J."/>
            <person name="Li Y."/>
            <person name="Mao J."/>
            <person name="Guo H."/>
            <person name="Dou H."/>
            <person name="Li T."/>
            <person name="Mu C."/>
            <person name="Jiang W."/>
            <person name="Fu Q."/>
            <person name="Fu X."/>
            <person name="Miao Y."/>
            <person name="Liu J."/>
            <person name="Yu Q."/>
            <person name="Li R."/>
            <person name="Liao H."/>
            <person name="Li X."/>
            <person name="Kong Y."/>
            <person name="Jiang Z."/>
            <person name="Chourrout D."/>
            <person name="Li R."/>
            <person name="Bao Z."/>
        </authorList>
    </citation>
    <scope>NUCLEOTIDE SEQUENCE [LARGE SCALE GENOMIC DNA]</scope>
    <source>
        <strain evidence="3 4">PY_sf001</strain>
    </source>
</reference>